<evidence type="ECO:0000313" key="2">
    <source>
        <dbReference type="EMBL" id="MFD2670858.1"/>
    </source>
</evidence>
<dbReference type="Pfam" id="PF13563">
    <property type="entry name" value="2_5_RNA_ligase2"/>
    <property type="match status" value="1"/>
</dbReference>
<sequence length="125" mass="14472">MPPHSPFCLEMTQWGVFGSERAPRILYKGCTSPPPLQTLQHTLYTYCVEQQLVHPESRPYMPHITVARRYQSGHANSAFDLSSLSTEKQNEPPLKWVAHSVVIYESRIGHTPMYHPWRIMPFHSI</sequence>
<dbReference type="PANTHER" id="PTHR35561">
    <property type="entry name" value="RNA 2',3'-CYCLIC PHOSPHODIESTERASE"/>
    <property type="match status" value="1"/>
</dbReference>
<organism evidence="2 3">
    <name type="scientific">Marinicrinis sediminis</name>
    <dbReference type="NCBI Taxonomy" id="1652465"/>
    <lineage>
        <taxon>Bacteria</taxon>
        <taxon>Bacillati</taxon>
        <taxon>Bacillota</taxon>
        <taxon>Bacilli</taxon>
        <taxon>Bacillales</taxon>
        <taxon>Paenibacillaceae</taxon>
    </lineage>
</organism>
<dbReference type="PANTHER" id="PTHR35561:SF1">
    <property type="entry name" value="RNA 2',3'-CYCLIC PHOSPHODIESTERASE"/>
    <property type="match status" value="1"/>
</dbReference>
<name>A0ABW5R7L0_9BACL</name>
<reference evidence="3" key="1">
    <citation type="journal article" date="2019" name="Int. J. Syst. Evol. Microbiol.">
        <title>The Global Catalogue of Microorganisms (GCM) 10K type strain sequencing project: providing services to taxonomists for standard genome sequencing and annotation.</title>
        <authorList>
            <consortium name="The Broad Institute Genomics Platform"/>
            <consortium name="The Broad Institute Genome Sequencing Center for Infectious Disease"/>
            <person name="Wu L."/>
            <person name="Ma J."/>
        </authorList>
    </citation>
    <scope>NUCLEOTIDE SEQUENCE [LARGE SCALE GENOMIC DNA]</scope>
    <source>
        <strain evidence="3">KCTC 33676</strain>
    </source>
</reference>
<dbReference type="InterPro" id="IPR009097">
    <property type="entry name" value="Cyclic_Pdiesterase"/>
</dbReference>
<dbReference type="GO" id="GO:0016874">
    <property type="term" value="F:ligase activity"/>
    <property type="evidence" value="ECO:0007669"/>
    <property type="project" value="UniProtKB-KW"/>
</dbReference>
<keyword evidence="2" id="KW-0436">Ligase</keyword>
<evidence type="ECO:0000313" key="3">
    <source>
        <dbReference type="Proteomes" id="UP001597497"/>
    </source>
</evidence>
<comment type="caution">
    <text evidence="2">The sequence shown here is derived from an EMBL/GenBank/DDBJ whole genome shotgun (WGS) entry which is preliminary data.</text>
</comment>
<dbReference type="InterPro" id="IPR004175">
    <property type="entry name" value="RNA_CPDase"/>
</dbReference>
<dbReference type="Gene3D" id="3.90.1140.10">
    <property type="entry name" value="Cyclic phosphodiesterase"/>
    <property type="match status" value="1"/>
</dbReference>
<dbReference type="Proteomes" id="UP001597497">
    <property type="component" value="Unassembled WGS sequence"/>
</dbReference>
<evidence type="ECO:0000256" key="1">
    <source>
        <dbReference type="ARBA" id="ARBA00022801"/>
    </source>
</evidence>
<gene>
    <name evidence="2" type="ORF">ACFSUC_04460</name>
</gene>
<protein>
    <submittedName>
        <fullName evidence="2">2'-5' RNA ligase family protein</fullName>
    </submittedName>
</protein>
<dbReference type="SUPFAM" id="SSF55144">
    <property type="entry name" value="LigT-like"/>
    <property type="match status" value="1"/>
</dbReference>
<proteinExistence type="predicted"/>
<keyword evidence="1" id="KW-0378">Hydrolase</keyword>
<keyword evidence="3" id="KW-1185">Reference proteome</keyword>
<dbReference type="RefSeq" id="WP_379928460.1">
    <property type="nucleotide sequence ID" value="NZ_JBHUMM010000007.1"/>
</dbReference>
<dbReference type="EMBL" id="JBHUMM010000007">
    <property type="protein sequence ID" value="MFD2670858.1"/>
    <property type="molecule type" value="Genomic_DNA"/>
</dbReference>
<accession>A0ABW5R7L0</accession>